<evidence type="ECO:0000256" key="3">
    <source>
        <dbReference type="ARBA" id="ARBA00022722"/>
    </source>
</evidence>
<sequence length="317" mass="34872">MSGTLRRVRAHLPALPTLTLTLVALGWALGELIGERTLPTLLLAYAPPLVWVLLCLPALAWAAWRRRGRGMALAALLLAAWGAGLLHWRPQQSSTLRIVTFNVLGGARTTPTELGSALHTLNADVILLQEARFHDPTFEARLRATLPAYRAVRAQEVMTLTRLPLLESRSEPLPGNRRELLITRLDWQGQALTVVNAHLGTVQVSSVLNGDLARVRRTRDARSAQVQLLRGVAARTPGRLLLGGDLNTPPRGPAYSDLRAAFGPDAHDLAGRGPGWTFPSLHLRIDHLLGRELTPTRTQVLPWTLSDHRPLLVEYRP</sequence>
<keyword evidence="9" id="KW-1133">Transmembrane helix</keyword>
<keyword evidence="12" id="KW-1185">Reference proteome</keyword>
<accession>A0ABQ2S6Q8</accession>
<dbReference type="Proteomes" id="UP000644548">
    <property type="component" value="Unassembled WGS sequence"/>
</dbReference>
<evidence type="ECO:0000256" key="6">
    <source>
        <dbReference type="ARBA" id="ARBA00022801"/>
    </source>
</evidence>
<feature type="transmembrane region" description="Helical" evidence="9">
    <location>
        <begin position="42"/>
        <end position="64"/>
    </location>
</feature>
<keyword evidence="6" id="KW-0378">Hydrolase</keyword>
<protein>
    <recommendedName>
        <fullName evidence="10">Endonuclease/exonuclease/phosphatase domain-containing protein</fullName>
    </recommendedName>
</protein>
<evidence type="ECO:0000313" key="11">
    <source>
        <dbReference type="EMBL" id="GGR97848.1"/>
    </source>
</evidence>
<keyword evidence="8" id="KW-0234">DNA repair</keyword>
<evidence type="ECO:0000256" key="4">
    <source>
        <dbReference type="ARBA" id="ARBA00022723"/>
    </source>
</evidence>
<comment type="caution">
    <text evidence="11">The sequence shown here is derived from an EMBL/GenBank/DDBJ whole genome shotgun (WGS) entry which is preliminary data.</text>
</comment>
<evidence type="ECO:0000256" key="1">
    <source>
        <dbReference type="ARBA" id="ARBA00001936"/>
    </source>
</evidence>
<evidence type="ECO:0000256" key="9">
    <source>
        <dbReference type="SAM" id="Phobius"/>
    </source>
</evidence>
<keyword evidence="7" id="KW-0460">Magnesium</keyword>
<dbReference type="PANTHER" id="PTHR15822:SF4">
    <property type="entry name" value="TYROSYL-DNA PHOSPHODIESTERASE 2"/>
    <property type="match status" value="1"/>
</dbReference>
<keyword evidence="9" id="KW-0472">Membrane</keyword>
<comment type="cofactor">
    <cofactor evidence="1">
        <name>Mn(2+)</name>
        <dbReference type="ChEBI" id="CHEBI:29035"/>
    </cofactor>
</comment>
<reference evidence="12" key="1">
    <citation type="journal article" date="2019" name="Int. J. Syst. Evol. Microbiol.">
        <title>The Global Catalogue of Microorganisms (GCM) 10K type strain sequencing project: providing services to taxonomists for standard genome sequencing and annotation.</title>
        <authorList>
            <consortium name="The Broad Institute Genomics Platform"/>
            <consortium name="The Broad Institute Genome Sequencing Center for Infectious Disease"/>
            <person name="Wu L."/>
            <person name="Ma J."/>
        </authorList>
    </citation>
    <scope>NUCLEOTIDE SEQUENCE [LARGE SCALE GENOMIC DNA]</scope>
    <source>
        <strain evidence="12">JCM 31405</strain>
    </source>
</reference>
<keyword evidence="5" id="KW-0227">DNA damage</keyword>
<dbReference type="SUPFAM" id="SSF56219">
    <property type="entry name" value="DNase I-like"/>
    <property type="match status" value="1"/>
</dbReference>
<proteinExistence type="predicted"/>
<evidence type="ECO:0000256" key="5">
    <source>
        <dbReference type="ARBA" id="ARBA00022763"/>
    </source>
</evidence>
<dbReference type="InterPro" id="IPR036691">
    <property type="entry name" value="Endo/exonu/phosph_ase_sf"/>
</dbReference>
<evidence type="ECO:0000256" key="8">
    <source>
        <dbReference type="ARBA" id="ARBA00023204"/>
    </source>
</evidence>
<feature type="transmembrane region" description="Helical" evidence="9">
    <location>
        <begin position="71"/>
        <end position="88"/>
    </location>
</feature>
<feature type="transmembrane region" description="Helical" evidence="9">
    <location>
        <begin position="12"/>
        <end position="30"/>
    </location>
</feature>
<keyword evidence="9" id="KW-0812">Transmembrane</keyword>
<keyword evidence="4" id="KW-0479">Metal-binding</keyword>
<dbReference type="Pfam" id="PF03372">
    <property type="entry name" value="Exo_endo_phos"/>
    <property type="match status" value="1"/>
</dbReference>
<gene>
    <name evidence="11" type="ORF">GCM10008960_25670</name>
</gene>
<keyword evidence="3" id="KW-0540">Nuclease</keyword>
<feature type="domain" description="Endonuclease/exonuclease/phosphatase" evidence="10">
    <location>
        <begin position="99"/>
        <end position="308"/>
    </location>
</feature>
<dbReference type="InterPro" id="IPR005135">
    <property type="entry name" value="Endo/exonuclease/phosphatase"/>
</dbReference>
<dbReference type="EMBL" id="BMQN01000006">
    <property type="protein sequence ID" value="GGR97848.1"/>
    <property type="molecule type" value="Genomic_DNA"/>
</dbReference>
<name>A0ABQ2S6Q8_9DEIO</name>
<evidence type="ECO:0000256" key="2">
    <source>
        <dbReference type="ARBA" id="ARBA00001946"/>
    </source>
</evidence>
<evidence type="ECO:0000256" key="7">
    <source>
        <dbReference type="ARBA" id="ARBA00022842"/>
    </source>
</evidence>
<dbReference type="InterPro" id="IPR051547">
    <property type="entry name" value="TDP2-like"/>
</dbReference>
<evidence type="ECO:0000259" key="10">
    <source>
        <dbReference type="Pfam" id="PF03372"/>
    </source>
</evidence>
<evidence type="ECO:0000313" key="12">
    <source>
        <dbReference type="Proteomes" id="UP000644548"/>
    </source>
</evidence>
<dbReference type="Gene3D" id="3.60.10.10">
    <property type="entry name" value="Endonuclease/exonuclease/phosphatase"/>
    <property type="match status" value="1"/>
</dbReference>
<dbReference type="PANTHER" id="PTHR15822">
    <property type="entry name" value="TRAF AND TNF RECEPTOR-ASSOCIATED PROTEIN"/>
    <property type="match status" value="1"/>
</dbReference>
<organism evidence="11 12">
    <name type="scientific">Deinococcus sedimenti</name>
    <dbReference type="NCBI Taxonomy" id="1867090"/>
    <lineage>
        <taxon>Bacteria</taxon>
        <taxon>Thermotogati</taxon>
        <taxon>Deinococcota</taxon>
        <taxon>Deinococci</taxon>
        <taxon>Deinococcales</taxon>
        <taxon>Deinococcaceae</taxon>
        <taxon>Deinococcus</taxon>
    </lineage>
</organism>
<comment type="cofactor">
    <cofactor evidence="2">
        <name>Mg(2+)</name>
        <dbReference type="ChEBI" id="CHEBI:18420"/>
    </cofactor>
</comment>